<reference evidence="3" key="1">
    <citation type="journal article" date="2014" name="Int. J. Syst. Evol. Microbiol.">
        <title>Complete genome sequence of Corynebacterium casei LMG S-19264T (=DSM 44701T), isolated from a smear-ripened cheese.</title>
        <authorList>
            <consortium name="US DOE Joint Genome Institute (JGI-PGF)"/>
            <person name="Walter F."/>
            <person name="Albersmeier A."/>
            <person name="Kalinowski J."/>
            <person name="Ruckert C."/>
        </authorList>
    </citation>
    <scope>NUCLEOTIDE SEQUENCE</scope>
    <source>
        <strain evidence="3">CGMCC 1.15758</strain>
    </source>
</reference>
<dbReference type="Pfam" id="PF02470">
    <property type="entry name" value="MlaD"/>
    <property type="match status" value="1"/>
</dbReference>
<keyword evidence="4" id="KW-1185">Reference proteome</keyword>
<dbReference type="OrthoDB" id="9806984at2"/>
<dbReference type="Proteomes" id="UP000636949">
    <property type="component" value="Unassembled WGS sequence"/>
</dbReference>
<feature type="transmembrane region" description="Helical" evidence="1">
    <location>
        <begin position="6"/>
        <end position="29"/>
    </location>
</feature>
<keyword evidence="1" id="KW-1133">Transmembrane helix</keyword>
<evidence type="ECO:0000313" key="4">
    <source>
        <dbReference type="Proteomes" id="UP000636949"/>
    </source>
</evidence>
<comment type="caution">
    <text evidence="3">The sequence shown here is derived from an EMBL/GenBank/DDBJ whole genome shotgun (WGS) entry which is preliminary data.</text>
</comment>
<dbReference type="InterPro" id="IPR003399">
    <property type="entry name" value="Mce/MlaD"/>
</dbReference>
<gene>
    <name evidence="3" type="ORF">GCM10010995_02870</name>
</gene>
<organism evidence="3 4">
    <name type="scientific">Cysteiniphilum litorale</name>
    <dbReference type="NCBI Taxonomy" id="2056700"/>
    <lineage>
        <taxon>Bacteria</taxon>
        <taxon>Pseudomonadati</taxon>
        <taxon>Pseudomonadota</taxon>
        <taxon>Gammaproteobacteria</taxon>
        <taxon>Thiotrichales</taxon>
        <taxon>Fastidiosibacteraceae</taxon>
        <taxon>Cysteiniphilum</taxon>
    </lineage>
</organism>
<dbReference type="AlphaFoldDB" id="A0A8J2Z2Z7"/>
<accession>A0A8J2Z2Z7</accession>
<sequence length="302" mass="33058">MKNNRYFVAGLFIIITTIVMIFIGFWLAFGLKDIKYDTYIARFNESVTGLNVNAAINYNGVNVGKVESINIDKQNPSVVIVVMQIQQGIPIYNTTYASLVPQGITGQVFITLSISSDPDQYIVKPQDAPPFPVVKTKPSFLTNIVNQMSTVAEQVTLISTRVAKIISDDNVQKINHIVSNVEDISNSLATSSQNIHQSIESLNIILKNAAKSSAELDQIAHNINHGSKAVARASEDVSKAITSFNNQTLQGVNNILLPQLAQTLNNINETSVQLSDLLKKMNQNPSILVRGELPRKPGPGEQ</sequence>
<dbReference type="PANTHER" id="PTHR36698">
    <property type="entry name" value="BLL5892 PROTEIN"/>
    <property type="match status" value="1"/>
</dbReference>
<proteinExistence type="predicted"/>
<protein>
    <submittedName>
        <fullName evidence="3">ABC transporter substrate-binding protein</fullName>
    </submittedName>
</protein>
<evidence type="ECO:0000256" key="1">
    <source>
        <dbReference type="SAM" id="Phobius"/>
    </source>
</evidence>
<dbReference type="EMBL" id="BMJS01000001">
    <property type="protein sequence ID" value="GGF89041.1"/>
    <property type="molecule type" value="Genomic_DNA"/>
</dbReference>
<evidence type="ECO:0000259" key="2">
    <source>
        <dbReference type="Pfam" id="PF02470"/>
    </source>
</evidence>
<feature type="domain" description="Mce/MlaD" evidence="2">
    <location>
        <begin position="37"/>
        <end position="113"/>
    </location>
</feature>
<keyword evidence="1" id="KW-0472">Membrane</keyword>
<dbReference type="PANTHER" id="PTHR36698:SF2">
    <property type="entry name" value="MCE_MLAD DOMAIN-CONTAINING PROTEIN"/>
    <property type="match status" value="1"/>
</dbReference>
<keyword evidence="1" id="KW-0812">Transmembrane</keyword>
<name>A0A8J2Z2Z7_9GAMM</name>
<evidence type="ECO:0000313" key="3">
    <source>
        <dbReference type="EMBL" id="GGF89041.1"/>
    </source>
</evidence>
<reference evidence="3" key="2">
    <citation type="submission" date="2020-09" db="EMBL/GenBank/DDBJ databases">
        <authorList>
            <person name="Sun Q."/>
            <person name="Zhou Y."/>
        </authorList>
    </citation>
    <scope>NUCLEOTIDE SEQUENCE</scope>
    <source>
        <strain evidence="3">CGMCC 1.15758</strain>
    </source>
</reference>
<dbReference type="RefSeq" id="WP_117001118.1">
    <property type="nucleotide sequence ID" value="NZ_BMJS01000001.1"/>
</dbReference>